<dbReference type="SUPFAM" id="SSF48371">
    <property type="entry name" value="ARM repeat"/>
    <property type="match status" value="1"/>
</dbReference>
<dbReference type="InterPro" id="IPR004155">
    <property type="entry name" value="PBS_lyase_HEAT"/>
</dbReference>
<feature type="repeat" description="TPR" evidence="3">
    <location>
        <begin position="862"/>
        <end position="895"/>
    </location>
</feature>
<evidence type="ECO:0000256" key="1">
    <source>
        <dbReference type="ARBA" id="ARBA00022737"/>
    </source>
</evidence>
<dbReference type="InterPro" id="IPR011989">
    <property type="entry name" value="ARM-like"/>
</dbReference>
<dbReference type="RefSeq" id="WP_145180153.1">
    <property type="nucleotide sequence ID" value="NZ_CP036266.1"/>
</dbReference>
<keyword evidence="2 3" id="KW-0802">TPR repeat</keyword>
<dbReference type="Gene3D" id="1.25.40.10">
    <property type="entry name" value="Tetratricopeptide repeat domain"/>
    <property type="match status" value="3"/>
</dbReference>
<sequence precursor="true">MPIRFDLSRTVVCSLIAFLLCSPLVNAQSARAPQSDSPQKESERTNARVRQQLGEIEDRLKTRNQKPAHQPLVSEKTKLFLTLDQSLKGSRNNRGPDEYQYLLTQLTLVNDTTQPVKLQRAQVKAFVDGQPHPFAGLPSNLNSQSVLLGKKRQLLRQLKFEDEVVVPPGKEGGLWIVLGDLPGGTQTPEIEFRTTVDQQPLALNVNRFEQGKLDYQVELLGPSRCLAELTITGELNSINIGALVKVVDDLTLKNVKRFVLYFPKDKVEIEHDISQWLPRIAASLGSNAVLGVPFPLFPSVITELHLAGEAFKNITVPYLGGTAPRVTHATEEAAIHAALDSALEVLSRDKIAEQIRTGSPAIKAAALISGGRQLTNAELPLVLELTSHENPRVQEAALYALRFLGDPRAFQRLVEVAQMPPGPQFEMAIASLAESRYAGGQQALLKILKSHPPASQKIIIEVIARNPRPEWGAAIYEFLDSDNRELREAAIRALVLNGHPRLFEVLSDALKSPEEEIRNVAFKELIKRKDNASEALAMEYVLQQMQQSLPTGDMLSFIDRMKDPRAIPLLFQHLEKDKLDAGLKVLLIKTLASIGDESVEDRFVKYYPGALQTEKLLILSTLQKLESPQFFELARQALDDSNHSIVNGAVSGLRSSDSNKAVEILAEGLTKTTKSSTWGSIFGALANIGTPEARRTIMDARIAGTNADKKRAAQSALENIYQRSPGNHYLKKGEQAHRRKEYKEAVEDYDTAISIDPLLVPAYLAKANTLNTMKEYDAGLKVVEQGLEVDNIYARLYVTRGLLYSNQNKFEAALAELKKAIEIAPQDPYGYTVLASHYSRMKQDDKALATYDACIKVNPKLMSIYGFKADLEIALNRPDEAIKTFDRAIEANPRHMKSYSEKISLLRKLNREYQAIATCDDVLKVDKNSIYAHITKAYIYRDLKQLADAIAACDAAINVDPNNMSLYLIKAQTYNNAEQWDQAIQVFNRVLLTEKKADQANEKTEGVLLQAYTGRGHSHLMKQDWKAAQEDFQNAFELDKHDSQAITGLAICMVYNHQEDKAIQFVESQLKKFEQNALFHYNVACVFGRALVNLKDQPQTPAVQQQIAAYQKKAIHYLALSSQLGFDDAEWMQKDPDLAELQNLPDFRKLVQQIQKKPASVKP</sequence>
<evidence type="ECO:0000256" key="2">
    <source>
        <dbReference type="ARBA" id="ARBA00022803"/>
    </source>
</evidence>
<dbReference type="InterPro" id="IPR016024">
    <property type="entry name" value="ARM-type_fold"/>
</dbReference>
<dbReference type="Proteomes" id="UP000320421">
    <property type="component" value="Chromosome"/>
</dbReference>
<dbReference type="EMBL" id="CP036266">
    <property type="protein sequence ID" value="QDT18535.1"/>
    <property type="molecule type" value="Genomic_DNA"/>
</dbReference>
<dbReference type="SMART" id="SM00567">
    <property type="entry name" value="EZ_HEAT"/>
    <property type="match status" value="2"/>
</dbReference>
<dbReference type="OrthoDB" id="207300at2"/>
<dbReference type="PANTHER" id="PTHR44858:SF1">
    <property type="entry name" value="UDP-N-ACETYLGLUCOSAMINE--PEPTIDE N-ACETYLGLUCOSAMINYLTRANSFERASE SPINDLY-RELATED"/>
    <property type="match status" value="1"/>
</dbReference>
<dbReference type="Pfam" id="PF13646">
    <property type="entry name" value="HEAT_2"/>
    <property type="match status" value="2"/>
</dbReference>
<dbReference type="PROSITE" id="PS50293">
    <property type="entry name" value="TPR_REGION"/>
    <property type="match status" value="1"/>
</dbReference>
<feature type="signal peptide" evidence="4">
    <location>
        <begin position="1"/>
        <end position="27"/>
    </location>
</feature>
<keyword evidence="6" id="KW-1185">Reference proteome</keyword>
<dbReference type="Pfam" id="PF13432">
    <property type="entry name" value="TPR_16"/>
    <property type="match status" value="2"/>
</dbReference>
<dbReference type="AlphaFoldDB" id="A0A517PGP5"/>
<evidence type="ECO:0000256" key="4">
    <source>
        <dbReference type="SAM" id="SignalP"/>
    </source>
</evidence>
<feature type="chain" id="PRO_5021991007" evidence="4">
    <location>
        <begin position="28"/>
        <end position="1163"/>
    </location>
</feature>
<feature type="repeat" description="TPR" evidence="3">
    <location>
        <begin position="1009"/>
        <end position="1042"/>
    </location>
</feature>
<feature type="repeat" description="TPR" evidence="3">
    <location>
        <begin position="726"/>
        <end position="759"/>
    </location>
</feature>
<evidence type="ECO:0000313" key="5">
    <source>
        <dbReference type="EMBL" id="QDT18535.1"/>
    </source>
</evidence>
<gene>
    <name evidence="5" type="ORF">HG66A1_02960</name>
</gene>
<evidence type="ECO:0000256" key="3">
    <source>
        <dbReference type="PROSITE-ProRule" id="PRU00339"/>
    </source>
</evidence>
<dbReference type="PANTHER" id="PTHR44858">
    <property type="entry name" value="TETRATRICOPEPTIDE REPEAT PROTEIN 6"/>
    <property type="match status" value="1"/>
</dbReference>
<keyword evidence="4" id="KW-0732">Signal</keyword>
<name>A0A517PGP5_9PLAN</name>
<feature type="repeat" description="TPR" evidence="3">
    <location>
        <begin position="794"/>
        <end position="827"/>
    </location>
</feature>
<dbReference type="InterPro" id="IPR019734">
    <property type="entry name" value="TPR_rpt"/>
</dbReference>
<dbReference type="SUPFAM" id="SSF48452">
    <property type="entry name" value="TPR-like"/>
    <property type="match status" value="1"/>
</dbReference>
<protein>
    <submittedName>
        <fullName evidence="5">Cellulose synthase subunit BcsC</fullName>
    </submittedName>
</protein>
<accession>A0A517PGP5</accession>
<dbReference type="InterPro" id="IPR050498">
    <property type="entry name" value="Ycf3"/>
</dbReference>
<dbReference type="Gene3D" id="1.25.10.10">
    <property type="entry name" value="Leucine-rich Repeat Variant"/>
    <property type="match status" value="3"/>
</dbReference>
<keyword evidence="1" id="KW-0677">Repeat</keyword>
<proteinExistence type="predicted"/>
<evidence type="ECO:0000313" key="6">
    <source>
        <dbReference type="Proteomes" id="UP000320421"/>
    </source>
</evidence>
<dbReference type="InterPro" id="IPR011990">
    <property type="entry name" value="TPR-like_helical_dom_sf"/>
</dbReference>
<dbReference type="Pfam" id="PF13181">
    <property type="entry name" value="TPR_8"/>
    <property type="match status" value="2"/>
</dbReference>
<reference evidence="5 6" key="1">
    <citation type="submission" date="2019-02" db="EMBL/GenBank/DDBJ databases">
        <title>Deep-cultivation of Planctomycetes and their phenomic and genomic characterization uncovers novel biology.</title>
        <authorList>
            <person name="Wiegand S."/>
            <person name="Jogler M."/>
            <person name="Boedeker C."/>
            <person name="Pinto D."/>
            <person name="Vollmers J."/>
            <person name="Rivas-Marin E."/>
            <person name="Kohn T."/>
            <person name="Peeters S.H."/>
            <person name="Heuer A."/>
            <person name="Rast P."/>
            <person name="Oberbeckmann S."/>
            <person name="Bunk B."/>
            <person name="Jeske O."/>
            <person name="Meyerdierks A."/>
            <person name="Storesund J.E."/>
            <person name="Kallscheuer N."/>
            <person name="Luecker S."/>
            <person name="Lage O.M."/>
            <person name="Pohl T."/>
            <person name="Merkel B.J."/>
            <person name="Hornburger P."/>
            <person name="Mueller R.-W."/>
            <person name="Bruemmer F."/>
            <person name="Labrenz M."/>
            <person name="Spormann A.M."/>
            <person name="Op den Camp H."/>
            <person name="Overmann J."/>
            <person name="Amann R."/>
            <person name="Jetten M.S.M."/>
            <person name="Mascher T."/>
            <person name="Medema M.H."/>
            <person name="Devos D.P."/>
            <person name="Kaster A.-K."/>
            <person name="Ovreas L."/>
            <person name="Rohde M."/>
            <person name="Galperin M.Y."/>
            <person name="Jogler C."/>
        </authorList>
    </citation>
    <scope>NUCLEOTIDE SEQUENCE [LARGE SCALE GENOMIC DNA]</scope>
    <source>
        <strain evidence="5 6">HG66A1</strain>
    </source>
</reference>
<dbReference type="PROSITE" id="PS50005">
    <property type="entry name" value="TPR"/>
    <property type="match status" value="4"/>
</dbReference>
<dbReference type="SMART" id="SM00028">
    <property type="entry name" value="TPR"/>
    <property type="match status" value="10"/>
</dbReference>
<organism evidence="5 6">
    <name type="scientific">Gimesia chilikensis</name>
    <dbReference type="NCBI Taxonomy" id="2605989"/>
    <lineage>
        <taxon>Bacteria</taxon>
        <taxon>Pseudomonadati</taxon>
        <taxon>Planctomycetota</taxon>
        <taxon>Planctomycetia</taxon>
        <taxon>Planctomycetales</taxon>
        <taxon>Planctomycetaceae</taxon>
        <taxon>Gimesia</taxon>
    </lineage>
</organism>